<accession>A0AAP0E1U1</accession>
<proteinExistence type="predicted"/>
<protein>
    <submittedName>
        <fullName evidence="2">Uncharacterized protein</fullName>
    </submittedName>
</protein>
<evidence type="ECO:0000313" key="2">
    <source>
        <dbReference type="EMBL" id="KAK9085026.1"/>
    </source>
</evidence>
<feature type="transmembrane region" description="Helical" evidence="1">
    <location>
        <begin position="48"/>
        <end position="67"/>
    </location>
</feature>
<evidence type="ECO:0000256" key="1">
    <source>
        <dbReference type="SAM" id="Phobius"/>
    </source>
</evidence>
<evidence type="ECO:0000313" key="3">
    <source>
        <dbReference type="Proteomes" id="UP001417504"/>
    </source>
</evidence>
<gene>
    <name evidence="2" type="ORF">Sjap_025437</name>
</gene>
<keyword evidence="1" id="KW-0472">Membrane</keyword>
<keyword evidence="1" id="KW-0812">Transmembrane</keyword>
<organism evidence="2 3">
    <name type="scientific">Stephania japonica</name>
    <dbReference type="NCBI Taxonomy" id="461633"/>
    <lineage>
        <taxon>Eukaryota</taxon>
        <taxon>Viridiplantae</taxon>
        <taxon>Streptophyta</taxon>
        <taxon>Embryophyta</taxon>
        <taxon>Tracheophyta</taxon>
        <taxon>Spermatophyta</taxon>
        <taxon>Magnoliopsida</taxon>
        <taxon>Ranunculales</taxon>
        <taxon>Menispermaceae</taxon>
        <taxon>Menispermoideae</taxon>
        <taxon>Cissampelideae</taxon>
        <taxon>Stephania</taxon>
    </lineage>
</organism>
<dbReference type="AlphaFoldDB" id="A0AAP0E1U1"/>
<comment type="caution">
    <text evidence="2">The sequence shown here is derived from an EMBL/GenBank/DDBJ whole genome shotgun (WGS) entry which is preliminary data.</text>
</comment>
<dbReference type="Proteomes" id="UP001417504">
    <property type="component" value="Unassembled WGS sequence"/>
</dbReference>
<reference evidence="2 3" key="1">
    <citation type="submission" date="2024-01" db="EMBL/GenBank/DDBJ databases">
        <title>Genome assemblies of Stephania.</title>
        <authorList>
            <person name="Yang L."/>
        </authorList>
    </citation>
    <scope>NUCLEOTIDE SEQUENCE [LARGE SCALE GENOMIC DNA]</scope>
    <source>
        <strain evidence="2">QJT</strain>
        <tissue evidence="2">Leaf</tissue>
    </source>
</reference>
<keyword evidence="1" id="KW-1133">Transmembrane helix</keyword>
<name>A0AAP0E1U1_9MAGN</name>
<dbReference type="EMBL" id="JBBNAE010000011">
    <property type="protein sequence ID" value="KAK9085026.1"/>
    <property type="molecule type" value="Genomic_DNA"/>
</dbReference>
<sequence length="142" mass="15827">MEQADLITQTITRFGEWSGQRVNSRELIVTGGQSDARGGGDKTIQGKILHLLVVSYALVWVLFAFVATKVGHHIEISDSVETFDVLVTISTIDVSFVNVVIDLREFWIFGDFQMIFVLGFPLRFSDVLECVGDVFGMVLSPR</sequence>
<keyword evidence="3" id="KW-1185">Reference proteome</keyword>